<dbReference type="GO" id="GO:0090200">
    <property type="term" value="P:positive regulation of release of cytochrome c from mitochondria"/>
    <property type="evidence" value="ECO:0007669"/>
    <property type="project" value="TreeGrafter"/>
</dbReference>
<name>A0A8C5EXD2_GOUWI</name>
<dbReference type="GO" id="GO:0005741">
    <property type="term" value="C:mitochondrial outer membrane"/>
    <property type="evidence" value="ECO:0007669"/>
    <property type="project" value="UniProtKB-SubCell"/>
</dbReference>
<dbReference type="PANTHER" id="PTHR35447">
    <property type="entry name" value="BH3-INTERACTING DOMAIN DEATH AGONIST"/>
    <property type="match status" value="1"/>
</dbReference>
<sequence>MENLGSLTNDQNAALIFAFLQVDSRDLGYDAELLSISKDFNLAWDAKLNESRIQCAEDGDLECDGHLPTHITFSLDLQPAVELQWPYDHAEAAALQEVAEELRNIAAQIENAVMARAIDNLNSNISSSPSEHWKCHLANEVAWAMRQGLGLDHLPQERVIMAFTLTLVKGVCECAPRLLRNLFSAALQYISPANSVCRVTSEDQVPGMDGDQNVVLKTGQ</sequence>
<dbReference type="RefSeq" id="XP_028306492.1">
    <property type="nucleotide sequence ID" value="XM_028450691.1"/>
</dbReference>
<keyword evidence="8" id="KW-0472">Membrane</keyword>
<reference evidence="9" key="2">
    <citation type="submission" date="2025-08" db="UniProtKB">
        <authorList>
            <consortium name="Ensembl"/>
        </authorList>
    </citation>
    <scope>IDENTIFICATION</scope>
</reference>
<accession>A0A8C5EXD2</accession>
<dbReference type="InterPro" id="IPR010479">
    <property type="entry name" value="BID"/>
</dbReference>
<gene>
    <name evidence="9" type="primary">bida</name>
</gene>
<organism evidence="9 10">
    <name type="scientific">Gouania willdenowi</name>
    <name type="common">Blunt-snouted clingfish</name>
    <name type="synonym">Lepadogaster willdenowi</name>
    <dbReference type="NCBI Taxonomy" id="441366"/>
    <lineage>
        <taxon>Eukaryota</taxon>
        <taxon>Metazoa</taxon>
        <taxon>Chordata</taxon>
        <taxon>Craniata</taxon>
        <taxon>Vertebrata</taxon>
        <taxon>Euteleostomi</taxon>
        <taxon>Actinopterygii</taxon>
        <taxon>Neopterygii</taxon>
        <taxon>Teleostei</taxon>
        <taxon>Neoteleostei</taxon>
        <taxon>Acanthomorphata</taxon>
        <taxon>Ovalentaria</taxon>
        <taxon>Blenniimorphae</taxon>
        <taxon>Blenniiformes</taxon>
        <taxon>Gobiesocoidei</taxon>
        <taxon>Gobiesocidae</taxon>
        <taxon>Gobiesocinae</taxon>
        <taxon>Gouania</taxon>
    </lineage>
</organism>
<dbReference type="OrthoDB" id="9941774at2759"/>
<keyword evidence="6" id="KW-1000">Mitochondrion outer membrane</keyword>
<dbReference type="Gene3D" id="1.10.437.10">
    <property type="entry name" value="Blc2-like"/>
    <property type="match status" value="1"/>
</dbReference>
<evidence type="ECO:0000313" key="10">
    <source>
        <dbReference type="Proteomes" id="UP000694680"/>
    </source>
</evidence>
<protein>
    <recommendedName>
        <fullName evidence="3">BH3-interacting domain death agonist</fullName>
    </recommendedName>
</protein>
<keyword evidence="4" id="KW-0963">Cytoplasm</keyword>
<dbReference type="Pfam" id="PF06393">
    <property type="entry name" value="BID"/>
    <property type="match status" value="1"/>
</dbReference>
<proteinExistence type="predicted"/>
<reference evidence="9" key="1">
    <citation type="submission" date="2020-06" db="EMBL/GenBank/DDBJ databases">
        <authorList>
            <consortium name="Wellcome Sanger Institute Data Sharing"/>
        </authorList>
    </citation>
    <scope>NUCLEOTIDE SEQUENCE [LARGE SCALE GENOMIC DNA]</scope>
</reference>
<dbReference type="GO" id="GO:2001244">
    <property type="term" value="P:positive regulation of intrinsic apoptotic signaling pathway"/>
    <property type="evidence" value="ECO:0007669"/>
    <property type="project" value="TreeGrafter"/>
</dbReference>
<dbReference type="SUPFAM" id="SSF56854">
    <property type="entry name" value="Bcl-2 inhibitors of programmed cell death"/>
    <property type="match status" value="1"/>
</dbReference>
<comment type="subcellular location">
    <subcellularLocation>
        <location evidence="2">Cytoplasm</location>
    </subcellularLocation>
    <subcellularLocation>
        <location evidence="1">Mitochondrion outer membrane</location>
    </subcellularLocation>
</comment>
<dbReference type="GeneID" id="114465589"/>
<reference evidence="9" key="3">
    <citation type="submission" date="2025-09" db="UniProtKB">
        <authorList>
            <consortium name="Ensembl"/>
        </authorList>
    </citation>
    <scope>IDENTIFICATION</scope>
</reference>
<evidence type="ECO:0000256" key="2">
    <source>
        <dbReference type="ARBA" id="ARBA00004496"/>
    </source>
</evidence>
<dbReference type="InterPro" id="IPR036834">
    <property type="entry name" value="Bcl-2-like_sf"/>
</dbReference>
<dbReference type="GO" id="GO:0008637">
    <property type="term" value="P:apoptotic mitochondrial changes"/>
    <property type="evidence" value="ECO:0007669"/>
    <property type="project" value="TreeGrafter"/>
</dbReference>
<keyword evidence="5" id="KW-0053">Apoptosis</keyword>
<evidence type="ECO:0000256" key="5">
    <source>
        <dbReference type="ARBA" id="ARBA00022703"/>
    </source>
</evidence>
<evidence type="ECO:0000256" key="3">
    <source>
        <dbReference type="ARBA" id="ARBA00015802"/>
    </source>
</evidence>
<dbReference type="GO" id="GO:2001238">
    <property type="term" value="P:positive regulation of extrinsic apoptotic signaling pathway"/>
    <property type="evidence" value="ECO:0007669"/>
    <property type="project" value="TreeGrafter"/>
</dbReference>
<keyword evidence="7" id="KW-0496">Mitochondrion</keyword>
<evidence type="ECO:0000256" key="4">
    <source>
        <dbReference type="ARBA" id="ARBA00022490"/>
    </source>
</evidence>
<dbReference type="AlphaFoldDB" id="A0A8C5EXD2"/>
<keyword evidence="10" id="KW-1185">Reference proteome</keyword>
<dbReference type="Proteomes" id="UP000694680">
    <property type="component" value="Chromosome 6"/>
</dbReference>
<evidence type="ECO:0000313" key="9">
    <source>
        <dbReference type="Ensembl" id="ENSGWIP00000026082.1"/>
    </source>
</evidence>
<evidence type="ECO:0000256" key="8">
    <source>
        <dbReference type="ARBA" id="ARBA00023136"/>
    </source>
</evidence>
<dbReference type="CTD" id="559425"/>
<dbReference type="Ensembl" id="ENSGWIT00000028479.1">
    <property type="protein sequence ID" value="ENSGWIP00000026082.1"/>
    <property type="gene ID" value="ENSGWIG00000013686.1"/>
</dbReference>
<evidence type="ECO:0000256" key="7">
    <source>
        <dbReference type="ARBA" id="ARBA00023128"/>
    </source>
</evidence>
<dbReference type="RefSeq" id="XP_028306491.1">
    <property type="nucleotide sequence ID" value="XM_028450690.1"/>
</dbReference>
<dbReference type="GO" id="GO:0005829">
    <property type="term" value="C:cytosol"/>
    <property type="evidence" value="ECO:0007669"/>
    <property type="project" value="TreeGrafter"/>
</dbReference>
<dbReference type="PANTHER" id="PTHR35447:SF1">
    <property type="entry name" value="BH3-INTERACTING DOMAIN DEATH AGONIST"/>
    <property type="match status" value="1"/>
</dbReference>
<evidence type="ECO:0000256" key="1">
    <source>
        <dbReference type="ARBA" id="ARBA00004294"/>
    </source>
</evidence>
<evidence type="ECO:0000256" key="6">
    <source>
        <dbReference type="ARBA" id="ARBA00022787"/>
    </source>
</evidence>